<sequence length="176" mass="19761">MAESHIIRSDPYLGSWRRASCTPISHSGEWLLLTPLSHFYDQLRDTEELPTRCRVIKQRQNFTVGQITIDKVASRVEAQSFECPEFPESSGFPLMSVPTGGLMSSEPDRHVTQCHSQLFLSPATGALVAATWTLKPQSRKHLNPRLSTRRKWMSVGSHMIGSTLLGGTLFFLMSLM</sequence>
<comment type="caution">
    <text evidence="2">The sequence shown here is derived from an EMBL/GenBank/DDBJ whole genome shotgun (WGS) entry which is preliminary data.</text>
</comment>
<reference evidence="2" key="1">
    <citation type="journal article" date="2023" name="G3 (Bethesda)">
        <title>A reference genome for the long-term kleptoplast-retaining sea slug Elysia crispata morphotype clarki.</title>
        <authorList>
            <person name="Eastman K.E."/>
            <person name="Pendleton A.L."/>
            <person name="Shaikh M.A."/>
            <person name="Suttiyut T."/>
            <person name="Ogas R."/>
            <person name="Tomko P."/>
            <person name="Gavelis G."/>
            <person name="Widhalm J.R."/>
            <person name="Wisecaver J.H."/>
        </authorList>
    </citation>
    <scope>NUCLEOTIDE SEQUENCE</scope>
    <source>
        <strain evidence="2">ECLA1</strain>
    </source>
</reference>
<dbReference type="AlphaFoldDB" id="A0AAE1DFF0"/>
<accession>A0AAE1DFF0</accession>
<dbReference type="EMBL" id="JAWDGP010004039">
    <property type="protein sequence ID" value="KAK3768586.1"/>
    <property type="molecule type" value="Genomic_DNA"/>
</dbReference>
<protein>
    <submittedName>
        <fullName evidence="2">Uncharacterized protein</fullName>
    </submittedName>
</protein>
<evidence type="ECO:0000313" key="3">
    <source>
        <dbReference type="Proteomes" id="UP001283361"/>
    </source>
</evidence>
<evidence type="ECO:0000313" key="2">
    <source>
        <dbReference type="EMBL" id="KAK3768586.1"/>
    </source>
</evidence>
<dbReference type="Proteomes" id="UP001283361">
    <property type="component" value="Unassembled WGS sequence"/>
</dbReference>
<gene>
    <name evidence="2" type="ORF">RRG08_002417</name>
</gene>
<name>A0AAE1DFF0_9GAST</name>
<keyword evidence="3" id="KW-1185">Reference proteome</keyword>
<evidence type="ECO:0000256" key="1">
    <source>
        <dbReference type="SAM" id="Phobius"/>
    </source>
</evidence>
<keyword evidence="1" id="KW-0812">Transmembrane</keyword>
<proteinExistence type="predicted"/>
<keyword evidence="1" id="KW-1133">Transmembrane helix</keyword>
<keyword evidence="1" id="KW-0472">Membrane</keyword>
<organism evidence="2 3">
    <name type="scientific">Elysia crispata</name>
    <name type="common">lettuce slug</name>
    <dbReference type="NCBI Taxonomy" id="231223"/>
    <lineage>
        <taxon>Eukaryota</taxon>
        <taxon>Metazoa</taxon>
        <taxon>Spiralia</taxon>
        <taxon>Lophotrochozoa</taxon>
        <taxon>Mollusca</taxon>
        <taxon>Gastropoda</taxon>
        <taxon>Heterobranchia</taxon>
        <taxon>Euthyneura</taxon>
        <taxon>Panpulmonata</taxon>
        <taxon>Sacoglossa</taxon>
        <taxon>Placobranchoidea</taxon>
        <taxon>Plakobranchidae</taxon>
        <taxon>Elysia</taxon>
    </lineage>
</organism>
<feature type="transmembrane region" description="Helical" evidence="1">
    <location>
        <begin position="155"/>
        <end position="175"/>
    </location>
</feature>